<dbReference type="EMBL" id="BLXT01000474">
    <property type="protein sequence ID" value="GFN77457.1"/>
    <property type="molecule type" value="Genomic_DNA"/>
</dbReference>
<organism evidence="2 3">
    <name type="scientific">Plakobranchus ocellatus</name>
    <dbReference type="NCBI Taxonomy" id="259542"/>
    <lineage>
        <taxon>Eukaryota</taxon>
        <taxon>Metazoa</taxon>
        <taxon>Spiralia</taxon>
        <taxon>Lophotrochozoa</taxon>
        <taxon>Mollusca</taxon>
        <taxon>Gastropoda</taxon>
        <taxon>Heterobranchia</taxon>
        <taxon>Euthyneura</taxon>
        <taxon>Panpulmonata</taxon>
        <taxon>Sacoglossa</taxon>
        <taxon>Placobranchoidea</taxon>
        <taxon>Plakobranchidae</taxon>
        <taxon>Plakobranchus</taxon>
    </lineage>
</organism>
<name>A0AAV3Y4X1_9GAST</name>
<reference evidence="2 3" key="1">
    <citation type="journal article" date="2021" name="Elife">
        <title>Chloroplast acquisition without the gene transfer in kleptoplastic sea slugs, Plakobranchus ocellatus.</title>
        <authorList>
            <person name="Maeda T."/>
            <person name="Takahashi S."/>
            <person name="Yoshida T."/>
            <person name="Shimamura S."/>
            <person name="Takaki Y."/>
            <person name="Nagai Y."/>
            <person name="Toyoda A."/>
            <person name="Suzuki Y."/>
            <person name="Arimoto A."/>
            <person name="Ishii H."/>
            <person name="Satoh N."/>
            <person name="Nishiyama T."/>
            <person name="Hasebe M."/>
            <person name="Maruyama T."/>
            <person name="Minagawa J."/>
            <person name="Obokata J."/>
            <person name="Shigenobu S."/>
        </authorList>
    </citation>
    <scope>NUCLEOTIDE SEQUENCE [LARGE SCALE GENOMIC DNA]</scope>
</reference>
<gene>
    <name evidence="2" type="ORF">PoB_000396300</name>
</gene>
<comment type="caution">
    <text evidence="2">The sequence shown here is derived from an EMBL/GenBank/DDBJ whole genome shotgun (WGS) entry which is preliminary data.</text>
</comment>
<proteinExistence type="predicted"/>
<feature type="region of interest" description="Disordered" evidence="1">
    <location>
        <begin position="1"/>
        <end position="22"/>
    </location>
</feature>
<keyword evidence="3" id="KW-1185">Reference proteome</keyword>
<dbReference type="Proteomes" id="UP000735302">
    <property type="component" value="Unassembled WGS sequence"/>
</dbReference>
<accession>A0AAV3Y4X1</accession>
<dbReference type="AlphaFoldDB" id="A0AAV3Y4X1"/>
<protein>
    <submittedName>
        <fullName evidence="2">Uncharacterized protein</fullName>
    </submittedName>
</protein>
<feature type="compositionally biased region" description="Polar residues" evidence="1">
    <location>
        <begin position="1"/>
        <end position="12"/>
    </location>
</feature>
<evidence type="ECO:0000256" key="1">
    <source>
        <dbReference type="SAM" id="MobiDB-lite"/>
    </source>
</evidence>
<evidence type="ECO:0000313" key="3">
    <source>
        <dbReference type="Proteomes" id="UP000735302"/>
    </source>
</evidence>
<evidence type="ECO:0000313" key="2">
    <source>
        <dbReference type="EMBL" id="GFN77457.1"/>
    </source>
</evidence>
<sequence>MSLASTSVSGSENGAPISLETERRRTMRIVHQAEKEVISFREKVLKKARTTDFLDDMQDLVQFVVDRNQVKRYPKNITDFTNLLNKVRIIEARY</sequence>